<dbReference type="InterPro" id="IPR001623">
    <property type="entry name" value="DnaJ_domain"/>
</dbReference>
<evidence type="ECO:0000313" key="12">
    <source>
        <dbReference type="EMBL" id="KAG2458928.1"/>
    </source>
</evidence>
<evidence type="ECO:0000256" key="2">
    <source>
        <dbReference type="ARBA" id="ARBA00022692"/>
    </source>
</evidence>
<dbReference type="SUPFAM" id="SSF46565">
    <property type="entry name" value="Chaperone J-domain"/>
    <property type="match status" value="1"/>
</dbReference>
<evidence type="ECO:0000256" key="1">
    <source>
        <dbReference type="ARBA" id="ARBA00004434"/>
    </source>
</evidence>
<evidence type="ECO:0000256" key="8">
    <source>
        <dbReference type="ARBA" id="ARBA00023186"/>
    </source>
</evidence>
<dbReference type="Gene3D" id="1.10.287.110">
    <property type="entry name" value="DnaJ domain"/>
    <property type="match status" value="1"/>
</dbReference>
<keyword evidence="8" id="KW-0143">Chaperone</keyword>
<dbReference type="InterPro" id="IPR036869">
    <property type="entry name" value="J_dom_sf"/>
</dbReference>
<evidence type="ECO:0000256" key="9">
    <source>
        <dbReference type="ARBA" id="ARBA00058822"/>
    </source>
</evidence>
<dbReference type="CDD" id="cd06257">
    <property type="entry name" value="DnaJ"/>
    <property type="match status" value="1"/>
</dbReference>
<proteinExistence type="predicted"/>
<keyword evidence="6" id="KW-0496">Mitochondrion</keyword>
<keyword evidence="2" id="KW-0812">Transmembrane</keyword>
<comment type="caution">
    <text evidence="12">The sequence shown here is derived from an EMBL/GenBank/DDBJ whole genome shotgun (WGS) entry which is preliminary data.</text>
</comment>
<dbReference type="PANTHER" id="PTHR44873:SF1">
    <property type="entry name" value="DNAJ HOMOLOG SUBFAMILY C MEMBER 30, MITOCHONDRIAL"/>
    <property type="match status" value="1"/>
</dbReference>
<sequence>MAEVARSYRLGLLRVACDCHVPAGTLWTEGGVRALEDRAPRVTIHVPGKGNRRVEVTRLKSALCKAGGAYLLSFTAARRLESGLRQSFSGWPAIGVTAGRGPFTLGPQLSRSYVRNGSQAPELQLYRSKTAYYDILQVTPSATQAQIKTAYYKQSFLYHPDRNAGSEEAALRFSDISEAYTVLGSISLRKKYDRGILSKADLLGTGTPSPSEGPSASKERSQGGHSQRKWTRNGKPVTHTGDKPIFDFDAFYKAHYGQQLEREKMLRELKRKRQENEKKETTLNKMTEVSVGLLLAMSLLIFYNLRTSM</sequence>
<comment type="function">
    <text evidence="9">Mitochondrial protein enriched in neurons that acts as a regulator of mitochondrial respiration. Associates with the ATP synthase complex and facilitates ATP synthesis. May be a chaperone protein involved in the turnover of the subunits of mitochondrial complex I N-module. It facilitates the degradation of N-module subunits damaged by oxidative stress, and contributes to complex I functional efficiency.</text>
</comment>
<reference evidence="12 13" key="1">
    <citation type="journal article" date="2021" name="Cell">
        <title>Tracing the genetic footprints of vertebrate landing in non-teleost ray-finned fishes.</title>
        <authorList>
            <person name="Bi X."/>
            <person name="Wang K."/>
            <person name="Yang L."/>
            <person name="Pan H."/>
            <person name="Jiang H."/>
            <person name="Wei Q."/>
            <person name="Fang M."/>
            <person name="Yu H."/>
            <person name="Zhu C."/>
            <person name="Cai Y."/>
            <person name="He Y."/>
            <person name="Gan X."/>
            <person name="Zeng H."/>
            <person name="Yu D."/>
            <person name="Zhu Y."/>
            <person name="Jiang H."/>
            <person name="Qiu Q."/>
            <person name="Yang H."/>
            <person name="Zhang Y.E."/>
            <person name="Wang W."/>
            <person name="Zhu M."/>
            <person name="He S."/>
            <person name="Zhang G."/>
        </authorList>
    </citation>
    <scope>NUCLEOTIDE SEQUENCE [LARGE SCALE GENOMIC DNA]</scope>
    <source>
        <strain evidence="12">Bchr_013</strain>
    </source>
</reference>
<dbReference type="AlphaFoldDB" id="A0A8X7WYA4"/>
<dbReference type="FunFam" id="1.10.287.110:FF:000060">
    <property type="entry name" value="DnaJ (Hsp40) homolog, subfamily C, member 30"/>
    <property type="match status" value="1"/>
</dbReference>
<evidence type="ECO:0000256" key="3">
    <source>
        <dbReference type="ARBA" id="ARBA00022792"/>
    </source>
</evidence>
<evidence type="ECO:0000256" key="7">
    <source>
        <dbReference type="ARBA" id="ARBA00023136"/>
    </source>
</evidence>
<dbReference type="OrthoDB" id="376357at2759"/>
<keyword evidence="5" id="KW-1133">Transmembrane helix</keyword>
<protein>
    <recommendedName>
        <fullName evidence="11">DnaJ homolog subfamily C member 30, mitochondrial</fullName>
    </recommendedName>
</protein>
<keyword evidence="4" id="KW-0809">Transit peptide</keyword>
<feature type="non-terminal residue" evidence="12">
    <location>
        <position position="309"/>
    </location>
</feature>
<dbReference type="SMART" id="SM00271">
    <property type="entry name" value="DnaJ"/>
    <property type="match status" value="1"/>
</dbReference>
<keyword evidence="13" id="KW-1185">Reference proteome</keyword>
<dbReference type="PROSITE" id="PS50076">
    <property type="entry name" value="DNAJ_2"/>
    <property type="match status" value="1"/>
</dbReference>
<comment type="subunit">
    <text evidence="10">Associates with the ATP synthase complex. Interacts with MT-ATP6; interaction is direct. Interacts with ATP5MC2; interaction is direct.</text>
</comment>
<dbReference type="Pfam" id="PF00226">
    <property type="entry name" value="DnaJ"/>
    <property type="match status" value="1"/>
</dbReference>
<dbReference type="InterPro" id="IPR053025">
    <property type="entry name" value="Mito_ATP_Synthase-Asso"/>
</dbReference>
<evidence type="ECO:0000256" key="6">
    <source>
        <dbReference type="ARBA" id="ARBA00023128"/>
    </source>
</evidence>
<dbReference type="Proteomes" id="UP000886611">
    <property type="component" value="Unassembled WGS sequence"/>
</dbReference>
<gene>
    <name evidence="12" type="primary">Dnajc30</name>
    <name evidence="12" type="ORF">GTO96_0019397</name>
</gene>
<evidence type="ECO:0000256" key="10">
    <source>
        <dbReference type="ARBA" id="ARBA00065070"/>
    </source>
</evidence>
<dbReference type="EMBL" id="JAATIS010005477">
    <property type="protein sequence ID" value="KAG2458928.1"/>
    <property type="molecule type" value="Genomic_DNA"/>
</dbReference>
<feature type="non-terminal residue" evidence="12">
    <location>
        <position position="1"/>
    </location>
</feature>
<organism evidence="12 13">
    <name type="scientific">Polypterus senegalus</name>
    <name type="common">Senegal bichir</name>
    <dbReference type="NCBI Taxonomy" id="55291"/>
    <lineage>
        <taxon>Eukaryota</taxon>
        <taxon>Metazoa</taxon>
        <taxon>Chordata</taxon>
        <taxon>Craniata</taxon>
        <taxon>Vertebrata</taxon>
        <taxon>Euteleostomi</taxon>
        <taxon>Actinopterygii</taxon>
        <taxon>Polypteriformes</taxon>
        <taxon>Polypteridae</taxon>
        <taxon>Polypterus</taxon>
    </lineage>
</organism>
<evidence type="ECO:0000313" key="13">
    <source>
        <dbReference type="Proteomes" id="UP000886611"/>
    </source>
</evidence>
<evidence type="ECO:0000256" key="5">
    <source>
        <dbReference type="ARBA" id="ARBA00022989"/>
    </source>
</evidence>
<dbReference type="PANTHER" id="PTHR44873">
    <property type="entry name" value="DNAJ HOMOLOG SUBFAMILY C MEMBER 30, MITOCHONDRIAL"/>
    <property type="match status" value="1"/>
</dbReference>
<dbReference type="PRINTS" id="PR00625">
    <property type="entry name" value="JDOMAIN"/>
</dbReference>
<keyword evidence="7" id="KW-0472">Membrane</keyword>
<keyword evidence="3" id="KW-0999">Mitochondrion inner membrane</keyword>
<evidence type="ECO:0000256" key="11">
    <source>
        <dbReference type="ARBA" id="ARBA00070112"/>
    </source>
</evidence>
<evidence type="ECO:0000256" key="4">
    <source>
        <dbReference type="ARBA" id="ARBA00022946"/>
    </source>
</evidence>
<name>A0A8X7WYA4_POLSE</name>
<dbReference type="GO" id="GO:0005743">
    <property type="term" value="C:mitochondrial inner membrane"/>
    <property type="evidence" value="ECO:0007669"/>
    <property type="project" value="UniProtKB-SubCell"/>
</dbReference>
<accession>A0A8X7WYA4</accession>
<comment type="subcellular location">
    <subcellularLocation>
        <location evidence="1">Mitochondrion inner membrane</location>
        <topology evidence="1">Single-pass membrane protein</topology>
    </subcellularLocation>
</comment>